<dbReference type="Pfam" id="PF23069">
    <property type="entry name" value="DUF7042"/>
    <property type="match status" value="1"/>
</dbReference>
<proteinExistence type="predicted"/>
<dbReference type="HOGENOM" id="CLU_977420_0_0_1"/>
<reference evidence="5" key="1">
    <citation type="submission" date="2012-12" db="EMBL/GenBank/DDBJ databases">
        <authorList>
            <person name="Hellsten U."/>
            <person name="Grimwood J."/>
            <person name="Chapman J.A."/>
            <person name="Shapiro H."/>
            <person name="Aerts A."/>
            <person name="Otillar R.P."/>
            <person name="Terry A.Y."/>
            <person name="Boore J.L."/>
            <person name="Simakov O."/>
            <person name="Marletaz F."/>
            <person name="Cho S.-J."/>
            <person name="Edsinger-Gonzales E."/>
            <person name="Havlak P."/>
            <person name="Kuo D.-H."/>
            <person name="Larsson T."/>
            <person name="Lv J."/>
            <person name="Arendt D."/>
            <person name="Savage R."/>
            <person name="Osoegawa K."/>
            <person name="de Jong P."/>
            <person name="Lindberg D.R."/>
            <person name="Seaver E.C."/>
            <person name="Weisblat D.A."/>
            <person name="Putnam N.H."/>
            <person name="Grigoriev I.V."/>
            <person name="Rokhsar D.S."/>
        </authorList>
    </citation>
    <scope>NUCLEOTIDE SEQUENCE</scope>
    <source>
        <strain evidence="5">I ESC-2004</strain>
    </source>
</reference>
<dbReference type="EMBL" id="AMQN01007762">
    <property type="status" value="NOT_ANNOTATED_CDS"/>
    <property type="molecule type" value="Genomic_DNA"/>
</dbReference>
<evidence type="ECO:0000259" key="2">
    <source>
        <dbReference type="Pfam" id="PF23069"/>
    </source>
</evidence>
<feature type="domain" description="DUF7042" evidence="2">
    <location>
        <begin position="163"/>
        <end position="296"/>
    </location>
</feature>
<dbReference type="Proteomes" id="UP000014760">
    <property type="component" value="Unassembled WGS sequence"/>
</dbReference>
<dbReference type="InterPro" id="IPR055470">
    <property type="entry name" value="DUF7042"/>
</dbReference>
<evidence type="ECO:0000313" key="4">
    <source>
        <dbReference type="EnsemblMetazoa" id="CapteP220220"/>
    </source>
</evidence>
<keyword evidence="1" id="KW-0732">Signal</keyword>
<gene>
    <name evidence="3" type="ORF">CAPTEDRAFT_220220</name>
</gene>
<dbReference type="EnsemblMetazoa" id="CapteT220220">
    <property type="protein sequence ID" value="CapteP220220"/>
    <property type="gene ID" value="CapteG220220"/>
</dbReference>
<feature type="chain" id="PRO_5008788216" description="DUF7042 domain-containing protein" evidence="1">
    <location>
        <begin position="18"/>
        <end position="326"/>
    </location>
</feature>
<keyword evidence="5" id="KW-1185">Reference proteome</keyword>
<sequence length="326" mass="36876">MRSFDIIIVSVIACLQSQTTVSQAACQIPSSFMGTFYSEDISPYDKIVISSGELSLTDTMDDVTGLTGESVIYECQQILTYKVEGNEDKVVSIQVKNMDSMDYLCLHLEIMDENSNLLKWKETTNFADINLTSDYCEGLDRYRGHNSRVADGDFLFKESPVPTSCPHPLFNSTQSFVYEFDIIRKGRQTCQNDVNTLRTDASGNLEVLWQKCPNVTDLYYPPMNKTLTCFGSWKDETNAETILVADLNANFDINKYRCMWRAKGEGDGFLRLKMGQATEDCSMRKGIRRSSFTFALKETTSEGSRVYFAGFLLISTYFGAKSLEFL</sequence>
<dbReference type="EMBL" id="KB301320">
    <property type="protein sequence ID" value="ELU05712.1"/>
    <property type="molecule type" value="Genomic_DNA"/>
</dbReference>
<reference evidence="3 5" key="2">
    <citation type="journal article" date="2013" name="Nature">
        <title>Insights into bilaterian evolution from three spiralian genomes.</title>
        <authorList>
            <person name="Simakov O."/>
            <person name="Marletaz F."/>
            <person name="Cho S.J."/>
            <person name="Edsinger-Gonzales E."/>
            <person name="Havlak P."/>
            <person name="Hellsten U."/>
            <person name="Kuo D.H."/>
            <person name="Larsson T."/>
            <person name="Lv J."/>
            <person name="Arendt D."/>
            <person name="Savage R."/>
            <person name="Osoegawa K."/>
            <person name="de Jong P."/>
            <person name="Grimwood J."/>
            <person name="Chapman J.A."/>
            <person name="Shapiro H."/>
            <person name="Aerts A."/>
            <person name="Otillar R.P."/>
            <person name="Terry A.Y."/>
            <person name="Boore J.L."/>
            <person name="Grigoriev I.V."/>
            <person name="Lindberg D.R."/>
            <person name="Seaver E.C."/>
            <person name="Weisblat D.A."/>
            <person name="Putnam N.H."/>
            <person name="Rokhsar D.S."/>
        </authorList>
    </citation>
    <scope>NUCLEOTIDE SEQUENCE</scope>
    <source>
        <strain evidence="3 5">I ESC-2004</strain>
    </source>
</reference>
<dbReference type="AlphaFoldDB" id="R7UP49"/>
<evidence type="ECO:0000256" key="1">
    <source>
        <dbReference type="SAM" id="SignalP"/>
    </source>
</evidence>
<evidence type="ECO:0000313" key="5">
    <source>
        <dbReference type="Proteomes" id="UP000014760"/>
    </source>
</evidence>
<feature type="signal peptide" evidence="1">
    <location>
        <begin position="1"/>
        <end position="17"/>
    </location>
</feature>
<protein>
    <recommendedName>
        <fullName evidence="2">DUF7042 domain-containing protein</fullName>
    </recommendedName>
</protein>
<organism evidence="3">
    <name type="scientific">Capitella teleta</name>
    <name type="common">Polychaete worm</name>
    <dbReference type="NCBI Taxonomy" id="283909"/>
    <lineage>
        <taxon>Eukaryota</taxon>
        <taxon>Metazoa</taxon>
        <taxon>Spiralia</taxon>
        <taxon>Lophotrochozoa</taxon>
        <taxon>Annelida</taxon>
        <taxon>Polychaeta</taxon>
        <taxon>Sedentaria</taxon>
        <taxon>Scolecida</taxon>
        <taxon>Capitellidae</taxon>
        <taxon>Capitella</taxon>
    </lineage>
</organism>
<name>R7UP49_CAPTE</name>
<accession>R7UP49</accession>
<evidence type="ECO:0000313" key="3">
    <source>
        <dbReference type="EMBL" id="ELU05712.1"/>
    </source>
</evidence>
<reference evidence="4" key="3">
    <citation type="submission" date="2015-06" db="UniProtKB">
        <authorList>
            <consortium name="EnsemblMetazoa"/>
        </authorList>
    </citation>
    <scope>IDENTIFICATION</scope>
</reference>